<keyword evidence="2" id="KW-0169">Cobalamin biosynthesis</keyword>
<dbReference type="EC" id="2.1.1.152" evidence="7"/>
<evidence type="ECO:0000256" key="3">
    <source>
        <dbReference type="ARBA" id="ARBA00022603"/>
    </source>
</evidence>
<proteinExistence type="predicted"/>
<dbReference type="CDD" id="cd11643">
    <property type="entry name" value="Precorrin-6A-synthase"/>
    <property type="match status" value="1"/>
</dbReference>
<dbReference type="GO" id="GO:0043819">
    <property type="term" value="F:precorrin-6A synthase (deacetylating) activity"/>
    <property type="evidence" value="ECO:0007669"/>
    <property type="project" value="UniProtKB-EC"/>
</dbReference>
<dbReference type="Proteomes" id="UP000584867">
    <property type="component" value="Unassembled WGS sequence"/>
</dbReference>
<evidence type="ECO:0000313" key="7">
    <source>
        <dbReference type="EMBL" id="MBB5066189.1"/>
    </source>
</evidence>
<name>A0A7W7ZU34_9BACT</name>
<reference evidence="7 8" key="1">
    <citation type="submission" date="2020-08" db="EMBL/GenBank/DDBJ databases">
        <title>Genomic Encyclopedia of Type Strains, Phase IV (KMG-V): Genome sequencing to study the core and pangenomes of soil and plant-associated prokaryotes.</title>
        <authorList>
            <person name="Whitman W."/>
        </authorList>
    </citation>
    <scope>NUCLEOTIDE SEQUENCE [LARGE SCALE GENOMIC DNA]</scope>
    <source>
        <strain evidence="7 8">X5P3</strain>
    </source>
</reference>
<gene>
    <name evidence="7" type="ORF">HDF15_004563</name>
</gene>
<keyword evidence="4 7" id="KW-0808">Transferase</keyword>
<evidence type="ECO:0000256" key="5">
    <source>
        <dbReference type="ARBA" id="ARBA00022691"/>
    </source>
</evidence>
<dbReference type="InterPro" id="IPR035996">
    <property type="entry name" value="4pyrrol_Methylase_sf"/>
</dbReference>
<dbReference type="SUPFAM" id="SSF53790">
    <property type="entry name" value="Tetrapyrrole methylase"/>
    <property type="match status" value="1"/>
</dbReference>
<evidence type="ECO:0000256" key="4">
    <source>
        <dbReference type="ARBA" id="ARBA00022679"/>
    </source>
</evidence>
<dbReference type="RefSeq" id="WP_184259513.1">
    <property type="nucleotide sequence ID" value="NZ_JACHIO010000024.1"/>
</dbReference>
<protein>
    <submittedName>
        <fullName evidence="7">Precorrin-6A synthase</fullName>
        <ecNumber evidence="7">2.1.1.152</ecNumber>
    </submittedName>
</protein>
<dbReference type="PANTHER" id="PTHR43467">
    <property type="entry name" value="COBALT-PRECORRIN-2 C(20)-METHYLTRANSFERASE"/>
    <property type="match status" value="1"/>
</dbReference>
<dbReference type="PANTHER" id="PTHR43467:SF1">
    <property type="entry name" value="PRECORRIN-6A SYNTHASE [DEACETYLATING]"/>
    <property type="match status" value="1"/>
</dbReference>
<evidence type="ECO:0000256" key="1">
    <source>
        <dbReference type="ARBA" id="ARBA00004953"/>
    </source>
</evidence>
<dbReference type="AlphaFoldDB" id="A0A7W7ZU34"/>
<evidence type="ECO:0000313" key="8">
    <source>
        <dbReference type="Proteomes" id="UP000584867"/>
    </source>
</evidence>
<dbReference type="Gene3D" id="3.40.1010.10">
    <property type="entry name" value="Cobalt-precorrin-4 Transmethylase, Domain 1"/>
    <property type="match status" value="1"/>
</dbReference>
<dbReference type="GO" id="GO:0009236">
    <property type="term" value="P:cobalamin biosynthetic process"/>
    <property type="evidence" value="ECO:0007669"/>
    <property type="project" value="UniProtKB-KW"/>
</dbReference>
<dbReference type="EMBL" id="JACHIO010000024">
    <property type="protein sequence ID" value="MBB5066189.1"/>
    <property type="molecule type" value="Genomic_DNA"/>
</dbReference>
<keyword evidence="5" id="KW-0949">S-adenosyl-L-methionine</keyword>
<dbReference type="InterPro" id="IPR000878">
    <property type="entry name" value="4pyrrol_Mease"/>
</dbReference>
<evidence type="ECO:0000256" key="2">
    <source>
        <dbReference type="ARBA" id="ARBA00022573"/>
    </source>
</evidence>
<dbReference type="Gene3D" id="3.30.950.10">
    <property type="entry name" value="Methyltransferase, Cobalt-precorrin-4 Transmethylase, Domain 2"/>
    <property type="match status" value="1"/>
</dbReference>
<dbReference type="Pfam" id="PF00590">
    <property type="entry name" value="TP_methylase"/>
    <property type="match status" value="1"/>
</dbReference>
<sequence length="254" mass="28530">MRKLYIIGVGAGDPEQVTMQAIRTMNLVDVFFFLNKGDAKDDLLRIRKEICDRYIEQGMYRAIEVTDPERDSSITPYSARVEAWHLERALIYEGLIERELGEEDCGGILVWGDPSLYDSTLRVIDQVLKRGNVQFDYEVIPGITSVQALAARHKIVLNGIGESVCVTTGRQLAATGLPDNTENVVVMLDGNNSYKSLTDPDLHIYWGAYLGTENEILLSGKLGELAETIEATRAEARKRNGWIMDIYLLRKSDL</sequence>
<accession>A0A7W7ZU34</accession>
<dbReference type="GO" id="GO:0032259">
    <property type="term" value="P:methylation"/>
    <property type="evidence" value="ECO:0007669"/>
    <property type="project" value="UniProtKB-KW"/>
</dbReference>
<organism evidence="7 8">
    <name type="scientific">Granulicella mallensis</name>
    <dbReference type="NCBI Taxonomy" id="940614"/>
    <lineage>
        <taxon>Bacteria</taxon>
        <taxon>Pseudomonadati</taxon>
        <taxon>Acidobacteriota</taxon>
        <taxon>Terriglobia</taxon>
        <taxon>Terriglobales</taxon>
        <taxon>Acidobacteriaceae</taxon>
        <taxon>Granulicella</taxon>
    </lineage>
</organism>
<keyword evidence="3 7" id="KW-0489">Methyltransferase</keyword>
<evidence type="ECO:0000259" key="6">
    <source>
        <dbReference type="Pfam" id="PF00590"/>
    </source>
</evidence>
<feature type="domain" description="Tetrapyrrole methylase" evidence="6">
    <location>
        <begin position="3"/>
        <end position="226"/>
    </location>
</feature>
<dbReference type="NCBIfam" id="TIGR02434">
    <property type="entry name" value="CobF"/>
    <property type="match status" value="1"/>
</dbReference>
<dbReference type="InterPro" id="IPR012797">
    <property type="entry name" value="CobF"/>
</dbReference>
<dbReference type="PIRSF" id="PIRSF036525">
    <property type="entry name" value="CobF"/>
    <property type="match status" value="1"/>
</dbReference>
<dbReference type="InterPro" id="IPR014776">
    <property type="entry name" value="4pyrrole_Mease_sub2"/>
</dbReference>
<comment type="pathway">
    <text evidence="1">Cofactor biosynthesis; adenosylcobalamin biosynthesis.</text>
</comment>
<comment type="caution">
    <text evidence="7">The sequence shown here is derived from an EMBL/GenBank/DDBJ whole genome shotgun (WGS) entry which is preliminary data.</text>
</comment>
<dbReference type="InterPro" id="IPR014777">
    <property type="entry name" value="4pyrrole_Mease_sub1"/>
</dbReference>